<evidence type="ECO:0000256" key="4">
    <source>
        <dbReference type="ARBA" id="ARBA00022801"/>
    </source>
</evidence>
<evidence type="ECO:0000256" key="2">
    <source>
        <dbReference type="ARBA" id="ARBA00022670"/>
    </source>
</evidence>
<reference evidence="8" key="1">
    <citation type="submission" date="2020-04" db="EMBL/GenBank/DDBJ databases">
        <authorList>
            <person name="Alioto T."/>
            <person name="Alioto T."/>
            <person name="Gomez Garrido J."/>
        </authorList>
    </citation>
    <scope>NUCLEOTIDE SEQUENCE</scope>
    <source>
        <strain evidence="8">A484AB</strain>
    </source>
</reference>
<keyword evidence="3" id="KW-0732">Signal</keyword>
<dbReference type="InterPro" id="IPR012599">
    <property type="entry name" value="Propeptide_C1A"/>
</dbReference>
<keyword evidence="6" id="KW-0865">Zymogen</keyword>
<sequence>MIFKAFCLVFVAVCSAHSHIPVHFEPLSQEIIDYINSLDTTWKAGKNLEGATTPYLKGLLGTFLEVPNDLKLPEYVHMVDELVLPDEFDGRKEWGGTCPSLNEIRDQGSCGSCWAFGAVESMTDRICIHSQGKVKAHLSAEDLATCCSTCGMGCNGGYPIAAWDYWKKTGIVTGGQYNSSQGCQPYKIPSCDHHVKGKLKPCGSILPTPPCKKDCISGYSKSYDDDKHYGKSAYSVMGYPQQIQAEIMKNGPVEAAFTVYADFPSYRSGVYQHKAGAPLGGHAVKIIGWGVEDGTPYWTVANSWNPDWGDKGFFKILRGHDECGIEDGVVGGMPLYK</sequence>
<comment type="similarity">
    <text evidence="1">Belongs to the peptidase C1 family.</text>
</comment>
<dbReference type="InterPro" id="IPR038765">
    <property type="entry name" value="Papain-like_cys_pep_sf"/>
</dbReference>
<dbReference type="GO" id="GO:0006508">
    <property type="term" value="P:proteolysis"/>
    <property type="evidence" value="ECO:0007669"/>
    <property type="project" value="UniProtKB-KW"/>
</dbReference>
<dbReference type="Gene3D" id="3.90.70.10">
    <property type="entry name" value="Cysteine proteinases"/>
    <property type="match status" value="1"/>
</dbReference>
<dbReference type="PANTHER" id="PTHR12411">
    <property type="entry name" value="CYSTEINE PROTEASE FAMILY C1-RELATED"/>
    <property type="match status" value="1"/>
</dbReference>
<accession>A0A7D9IDF0</accession>
<keyword evidence="2" id="KW-0645">Protease</keyword>
<keyword evidence="4" id="KW-0378">Hydrolase</keyword>
<dbReference type="CDD" id="cd02620">
    <property type="entry name" value="Peptidase_C1A_CathepsinB"/>
    <property type="match status" value="1"/>
</dbReference>
<dbReference type="InterPro" id="IPR025660">
    <property type="entry name" value="Pept_his_AS"/>
</dbReference>
<evidence type="ECO:0000313" key="8">
    <source>
        <dbReference type="EMBL" id="CAB4006899.1"/>
    </source>
</evidence>
<dbReference type="InterPro" id="IPR013128">
    <property type="entry name" value="Peptidase_C1A"/>
</dbReference>
<dbReference type="InterPro" id="IPR025661">
    <property type="entry name" value="Pept_asp_AS"/>
</dbReference>
<gene>
    <name evidence="8" type="ORF">PACLA_8A079465</name>
</gene>
<keyword evidence="9" id="KW-1185">Reference proteome</keyword>
<evidence type="ECO:0000256" key="6">
    <source>
        <dbReference type="ARBA" id="ARBA00023145"/>
    </source>
</evidence>
<dbReference type="EMBL" id="CACRXK020005638">
    <property type="protein sequence ID" value="CAB4006899.1"/>
    <property type="molecule type" value="Genomic_DNA"/>
</dbReference>
<dbReference type="Pfam" id="PF08127">
    <property type="entry name" value="Propeptide_C1"/>
    <property type="match status" value="1"/>
</dbReference>
<protein>
    <submittedName>
        <fullName evidence="8">Cathepsin B</fullName>
    </submittedName>
</protein>
<dbReference type="Pfam" id="PF00112">
    <property type="entry name" value="Peptidase_C1"/>
    <property type="match status" value="1"/>
</dbReference>
<dbReference type="PROSITE" id="PS00640">
    <property type="entry name" value="THIOL_PROTEASE_ASN"/>
    <property type="match status" value="1"/>
</dbReference>
<dbReference type="PROSITE" id="PS00139">
    <property type="entry name" value="THIOL_PROTEASE_CYS"/>
    <property type="match status" value="1"/>
</dbReference>
<dbReference type="OrthoDB" id="640249at2759"/>
<keyword evidence="7" id="KW-1015">Disulfide bond</keyword>
<dbReference type="Proteomes" id="UP001152795">
    <property type="component" value="Unassembled WGS sequence"/>
</dbReference>
<organism evidence="8 9">
    <name type="scientific">Paramuricea clavata</name>
    <name type="common">Red gorgonian</name>
    <name type="synonym">Violescent sea-whip</name>
    <dbReference type="NCBI Taxonomy" id="317549"/>
    <lineage>
        <taxon>Eukaryota</taxon>
        <taxon>Metazoa</taxon>
        <taxon>Cnidaria</taxon>
        <taxon>Anthozoa</taxon>
        <taxon>Octocorallia</taxon>
        <taxon>Malacalcyonacea</taxon>
        <taxon>Plexauridae</taxon>
        <taxon>Paramuricea</taxon>
    </lineage>
</organism>
<dbReference type="FunFam" id="3.90.70.10:FF:000031">
    <property type="entry name" value="Cathepsin B"/>
    <property type="match status" value="1"/>
</dbReference>
<comment type="caution">
    <text evidence="8">The sequence shown here is derived from an EMBL/GenBank/DDBJ whole genome shotgun (WGS) entry which is preliminary data.</text>
</comment>
<dbReference type="AlphaFoldDB" id="A0A7D9IDF0"/>
<dbReference type="InterPro" id="IPR000169">
    <property type="entry name" value="Pept_cys_AS"/>
</dbReference>
<keyword evidence="5" id="KW-0788">Thiol protease</keyword>
<evidence type="ECO:0000256" key="7">
    <source>
        <dbReference type="ARBA" id="ARBA00023157"/>
    </source>
</evidence>
<evidence type="ECO:0000256" key="3">
    <source>
        <dbReference type="ARBA" id="ARBA00022729"/>
    </source>
</evidence>
<evidence type="ECO:0000256" key="5">
    <source>
        <dbReference type="ARBA" id="ARBA00022807"/>
    </source>
</evidence>
<dbReference type="PRINTS" id="PR00705">
    <property type="entry name" value="PAPAIN"/>
</dbReference>
<name>A0A7D9IDF0_PARCT</name>
<dbReference type="InterPro" id="IPR000668">
    <property type="entry name" value="Peptidase_C1A_C"/>
</dbReference>
<dbReference type="SMART" id="SM00645">
    <property type="entry name" value="Pept_C1"/>
    <property type="match status" value="1"/>
</dbReference>
<evidence type="ECO:0000313" key="9">
    <source>
        <dbReference type="Proteomes" id="UP001152795"/>
    </source>
</evidence>
<proteinExistence type="inferred from homology"/>
<dbReference type="GO" id="GO:0004197">
    <property type="term" value="F:cysteine-type endopeptidase activity"/>
    <property type="evidence" value="ECO:0007669"/>
    <property type="project" value="InterPro"/>
</dbReference>
<dbReference type="SUPFAM" id="SSF54001">
    <property type="entry name" value="Cysteine proteinases"/>
    <property type="match status" value="1"/>
</dbReference>
<dbReference type="PROSITE" id="PS00639">
    <property type="entry name" value="THIOL_PROTEASE_HIS"/>
    <property type="match status" value="1"/>
</dbReference>
<evidence type="ECO:0000256" key="1">
    <source>
        <dbReference type="ARBA" id="ARBA00008455"/>
    </source>
</evidence>